<sequence length="439" mass="47537">MALPDGYTQIQLPESRRDELIELDHWTFPSPVDPAESKKLPLPLTWERTRGVIVETPDPDAVPIDGAVPVRQSLAAIHSSYPFSRFPVPGAEIPVAGLTWVGVHPQHRRRGILSAMIDQHFADCVERGETVSALFAAEAAIYGRFGYGLAAQDLRLTVPRGATLRPVAGSEDLTVRIETLDPAVHGELVSDLHARAGRQPTPASGINRPGWATRETDELRTVHLDDPAAFRNGREPRRIVVVESDGEPRGYTTFRRKVDWGHTGPRGTVSTGEVVGLDPTATHRLWSTILDLDLTHEIEPFMIPLDDPIASLLVDPRAAAPKIADNVWVRIVDVPGALAARTYTTDLDLVLHVTDPRLPTNEGSWRLTATAFGPATVVRTDDAPDLSLSVTELGAAYLGGTSLAALASAGRVEEHTDGSLLRAASGFGWPVAPVCSWVF</sequence>
<keyword evidence="7" id="KW-1185">Reference proteome</keyword>
<dbReference type="EMBL" id="JACBYE010000013">
    <property type="protein sequence ID" value="NYS93333.1"/>
    <property type="molecule type" value="Genomic_DNA"/>
</dbReference>
<evidence type="ECO:0000256" key="1">
    <source>
        <dbReference type="ARBA" id="ARBA00022679"/>
    </source>
</evidence>
<name>A0A853EVH1_9MICO</name>
<feature type="active site" description="Proton acceptor; via carboxylate" evidence="3">
    <location>
        <position position="439"/>
    </location>
</feature>
<dbReference type="InterPro" id="IPR025559">
    <property type="entry name" value="Eis_dom"/>
</dbReference>
<dbReference type="Pfam" id="PF13527">
    <property type="entry name" value="Acetyltransf_9"/>
    <property type="match status" value="1"/>
</dbReference>
<dbReference type="InterPro" id="IPR022902">
    <property type="entry name" value="NAcTrfase_Eis"/>
</dbReference>
<dbReference type="HAMAP" id="MF_01812">
    <property type="entry name" value="Eis"/>
    <property type="match status" value="1"/>
</dbReference>
<comment type="caution">
    <text evidence="6">The sequence shown here is derived from an EMBL/GenBank/DDBJ whole genome shotgun (WGS) entry which is preliminary data.</text>
</comment>
<protein>
    <submittedName>
        <fullName evidence="6">GNAT family N-acetyltransferase</fullName>
    </submittedName>
</protein>
<dbReference type="Pfam" id="PF17668">
    <property type="entry name" value="Acetyltransf_17"/>
    <property type="match status" value="1"/>
</dbReference>
<evidence type="ECO:0000259" key="5">
    <source>
        <dbReference type="Pfam" id="PF17668"/>
    </source>
</evidence>
<evidence type="ECO:0000256" key="3">
    <source>
        <dbReference type="HAMAP-Rule" id="MF_01812"/>
    </source>
</evidence>
<keyword evidence="2 3" id="KW-0012">Acyltransferase</keyword>
<organism evidence="6 7">
    <name type="scientific">Sanguibacter inulinus</name>
    <dbReference type="NCBI Taxonomy" id="60922"/>
    <lineage>
        <taxon>Bacteria</taxon>
        <taxon>Bacillati</taxon>
        <taxon>Actinomycetota</taxon>
        <taxon>Actinomycetes</taxon>
        <taxon>Micrococcales</taxon>
        <taxon>Sanguibacteraceae</taxon>
        <taxon>Sanguibacter</taxon>
    </lineage>
</organism>
<dbReference type="InterPro" id="IPR036527">
    <property type="entry name" value="SCP2_sterol-bd_dom_sf"/>
</dbReference>
<dbReference type="Gene3D" id="3.30.1050.10">
    <property type="entry name" value="SCP2 sterol-binding domain"/>
    <property type="match status" value="1"/>
</dbReference>
<dbReference type="InterPro" id="IPR016181">
    <property type="entry name" value="Acyl_CoA_acyltransferase"/>
</dbReference>
<reference evidence="6 7" key="1">
    <citation type="submission" date="2020-07" db="EMBL/GenBank/DDBJ databases">
        <title>MOT database genomes.</title>
        <authorList>
            <person name="Joseph S."/>
            <person name="Aduse-Opoku J."/>
            <person name="Hashim A."/>
            <person name="Wade W."/>
            <person name="Curtis M."/>
        </authorList>
    </citation>
    <scope>NUCLEOTIDE SEQUENCE [LARGE SCALE GENOMIC DNA]</scope>
    <source>
        <strain evidence="6 7">DSM 100099</strain>
    </source>
</reference>
<dbReference type="RefSeq" id="WP_179913011.1">
    <property type="nucleotide sequence ID" value="NZ_JACBYE010000013.1"/>
</dbReference>
<dbReference type="InterPro" id="IPR051554">
    <property type="entry name" value="Acetyltransferase_Eis"/>
</dbReference>
<dbReference type="Pfam" id="PF13530">
    <property type="entry name" value="SCP2_2"/>
    <property type="match status" value="1"/>
</dbReference>
<proteinExistence type="inferred from homology"/>
<evidence type="ECO:0000259" key="4">
    <source>
        <dbReference type="Pfam" id="PF13530"/>
    </source>
</evidence>
<dbReference type="GO" id="GO:0030649">
    <property type="term" value="P:aminoglycoside antibiotic catabolic process"/>
    <property type="evidence" value="ECO:0007669"/>
    <property type="project" value="TreeGrafter"/>
</dbReference>
<evidence type="ECO:0000313" key="6">
    <source>
        <dbReference type="EMBL" id="NYS93333.1"/>
    </source>
</evidence>
<dbReference type="AlphaFoldDB" id="A0A853EVH1"/>
<comment type="similarity">
    <text evidence="3">Belongs to the acetyltransferase Eis family.</text>
</comment>
<dbReference type="NCBIfam" id="NF002367">
    <property type="entry name" value="PRK01346.1-4"/>
    <property type="match status" value="1"/>
</dbReference>
<accession>A0A853EVH1</accession>
<dbReference type="Proteomes" id="UP000561011">
    <property type="component" value="Unassembled WGS sequence"/>
</dbReference>
<feature type="domain" description="Eis-like acetyltransferase" evidence="5">
    <location>
        <begin position="210"/>
        <end position="331"/>
    </location>
</feature>
<dbReference type="PANTHER" id="PTHR37817">
    <property type="entry name" value="N-ACETYLTRANSFERASE EIS"/>
    <property type="match status" value="1"/>
</dbReference>
<comment type="subunit">
    <text evidence="3">Homohexamer; trimer of dimers.</text>
</comment>
<dbReference type="PANTHER" id="PTHR37817:SF1">
    <property type="entry name" value="N-ACETYLTRANSFERASE EIS"/>
    <property type="match status" value="1"/>
</dbReference>
<evidence type="ECO:0000256" key="2">
    <source>
        <dbReference type="ARBA" id="ARBA00023315"/>
    </source>
</evidence>
<feature type="active site" description="Proton donor" evidence="3">
    <location>
        <position position="142"/>
    </location>
</feature>
<dbReference type="CDD" id="cd04301">
    <property type="entry name" value="NAT_SF"/>
    <property type="match status" value="1"/>
</dbReference>
<comment type="caution">
    <text evidence="3">Lacks conserved residue(s) required for the propagation of feature annotation.</text>
</comment>
<keyword evidence="1 3" id="KW-0808">Transferase</keyword>
<feature type="binding site" evidence="3">
    <location>
        <begin position="101"/>
        <end position="103"/>
    </location>
    <ligand>
        <name>acetyl-CoA</name>
        <dbReference type="ChEBI" id="CHEBI:57288"/>
    </ligand>
</feature>
<feature type="domain" description="Enhanced intracellular survival protein" evidence="4">
    <location>
        <begin position="334"/>
        <end position="436"/>
    </location>
</feature>
<feature type="binding site" evidence="3">
    <location>
        <begin position="109"/>
        <end position="114"/>
    </location>
    <ligand>
        <name>acetyl-CoA</name>
        <dbReference type="ChEBI" id="CHEBI:57288"/>
    </ligand>
</feature>
<evidence type="ECO:0000313" key="7">
    <source>
        <dbReference type="Proteomes" id="UP000561011"/>
    </source>
</evidence>
<dbReference type="Gene3D" id="3.40.630.30">
    <property type="match status" value="2"/>
</dbReference>
<dbReference type="InterPro" id="IPR041380">
    <property type="entry name" value="Acetyltransf_17"/>
</dbReference>
<dbReference type="GO" id="GO:0034069">
    <property type="term" value="F:aminoglycoside N-acetyltransferase activity"/>
    <property type="evidence" value="ECO:0007669"/>
    <property type="project" value="TreeGrafter"/>
</dbReference>
<dbReference type="SUPFAM" id="SSF55729">
    <property type="entry name" value="Acyl-CoA N-acyltransferases (Nat)"/>
    <property type="match status" value="1"/>
</dbReference>
<dbReference type="SUPFAM" id="SSF55718">
    <property type="entry name" value="SCP-like"/>
    <property type="match status" value="1"/>
</dbReference>
<gene>
    <name evidence="6" type="ORF">HZZ10_07305</name>
</gene>